<keyword evidence="3" id="KW-1185">Reference proteome</keyword>
<reference evidence="2" key="1">
    <citation type="journal article" date="2020" name="Phytopathology">
        <title>Genome sequence of the chestnut blight fungus Cryphonectria parasitica EP155: A fundamental resource for an archetypical invasive plant pathogen.</title>
        <authorList>
            <person name="Crouch J.A."/>
            <person name="Dawe A."/>
            <person name="Aerts A."/>
            <person name="Barry K."/>
            <person name="Churchill A.C.L."/>
            <person name="Grimwood J."/>
            <person name="Hillman B."/>
            <person name="Milgroom M.G."/>
            <person name="Pangilinan J."/>
            <person name="Smith M."/>
            <person name="Salamov A."/>
            <person name="Schmutz J."/>
            <person name="Yadav J."/>
            <person name="Grigoriev I.V."/>
            <person name="Nuss D."/>
        </authorList>
    </citation>
    <scope>NUCLEOTIDE SEQUENCE</scope>
    <source>
        <strain evidence="2">EP155</strain>
    </source>
</reference>
<dbReference type="RefSeq" id="XP_040777553.1">
    <property type="nucleotide sequence ID" value="XM_040917053.1"/>
</dbReference>
<evidence type="ECO:0000259" key="1">
    <source>
        <dbReference type="Pfam" id="PF06985"/>
    </source>
</evidence>
<dbReference type="PANTHER" id="PTHR33112">
    <property type="entry name" value="DOMAIN PROTEIN, PUTATIVE-RELATED"/>
    <property type="match status" value="1"/>
</dbReference>
<dbReference type="InterPro" id="IPR010730">
    <property type="entry name" value="HET"/>
</dbReference>
<evidence type="ECO:0000313" key="3">
    <source>
        <dbReference type="Proteomes" id="UP000803844"/>
    </source>
</evidence>
<accession>A0A9P5CQM6</accession>
<evidence type="ECO:0000313" key="2">
    <source>
        <dbReference type="EMBL" id="KAF3766592.1"/>
    </source>
</evidence>
<dbReference type="OrthoDB" id="3486565at2759"/>
<proteinExistence type="predicted"/>
<dbReference type="PANTHER" id="PTHR33112:SF16">
    <property type="entry name" value="HETEROKARYON INCOMPATIBILITY DOMAIN-CONTAINING PROTEIN"/>
    <property type="match status" value="1"/>
</dbReference>
<organism evidence="2 3">
    <name type="scientific">Cryphonectria parasitica (strain ATCC 38755 / EP155)</name>
    <dbReference type="NCBI Taxonomy" id="660469"/>
    <lineage>
        <taxon>Eukaryota</taxon>
        <taxon>Fungi</taxon>
        <taxon>Dikarya</taxon>
        <taxon>Ascomycota</taxon>
        <taxon>Pezizomycotina</taxon>
        <taxon>Sordariomycetes</taxon>
        <taxon>Sordariomycetidae</taxon>
        <taxon>Diaporthales</taxon>
        <taxon>Cryphonectriaceae</taxon>
        <taxon>Cryphonectria-Endothia species complex</taxon>
        <taxon>Cryphonectria</taxon>
    </lineage>
</organism>
<dbReference type="EMBL" id="MU032347">
    <property type="protein sequence ID" value="KAF3766592.1"/>
    <property type="molecule type" value="Genomic_DNA"/>
</dbReference>
<dbReference type="AlphaFoldDB" id="A0A9P5CQM6"/>
<dbReference type="Proteomes" id="UP000803844">
    <property type="component" value="Unassembled WGS sequence"/>
</dbReference>
<comment type="caution">
    <text evidence="2">The sequence shown here is derived from an EMBL/GenBank/DDBJ whole genome shotgun (WGS) entry which is preliminary data.</text>
</comment>
<feature type="domain" description="Heterokaryon incompatibility" evidence="1">
    <location>
        <begin position="3"/>
        <end position="63"/>
    </location>
</feature>
<feature type="non-terminal residue" evidence="2">
    <location>
        <position position="1"/>
    </location>
</feature>
<gene>
    <name evidence="2" type="ORF">M406DRAFT_255755</name>
</gene>
<dbReference type="Pfam" id="PF06985">
    <property type="entry name" value="HET"/>
    <property type="match status" value="1"/>
</dbReference>
<sequence>IDDLPSTWKDSFVLSFQLRYQYIRVDFLCIIQDDPDDWTREASSMCDVYRKGDLTLAIPICDRASQSFMH</sequence>
<protein>
    <recommendedName>
        <fullName evidence="1">Heterokaryon incompatibility domain-containing protein</fullName>
    </recommendedName>
</protein>
<name>A0A9P5CQM6_CRYP1</name>
<dbReference type="GeneID" id="63834182"/>